<dbReference type="InterPro" id="IPR056288">
    <property type="entry name" value="CEP76_C"/>
</dbReference>
<feature type="domain" description="CEP76/DRC7 peptidase-like" evidence="2">
    <location>
        <begin position="315"/>
        <end position="421"/>
    </location>
</feature>
<protein>
    <submittedName>
        <fullName evidence="3">Centrosomal protein of 76 kDa</fullName>
    </submittedName>
</protein>
<evidence type="ECO:0000259" key="1">
    <source>
        <dbReference type="Pfam" id="PF24652"/>
    </source>
</evidence>
<dbReference type="Pfam" id="PF24656">
    <property type="entry name" value="CEPT76_peptidase"/>
    <property type="match status" value="1"/>
</dbReference>
<evidence type="ECO:0000259" key="2">
    <source>
        <dbReference type="Pfam" id="PF24656"/>
    </source>
</evidence>
<evidence type="ECO:0000313" key="3">
    <source>
        <dbReference type="EMBL" id="KAK8866516.1"/>
    </source>
</evidence>
<reference evidence="3 4" key="1">
    <citation type="submission" date="2024-04" db="EMBL/GenBank/DDBJ databases">
        <title>Tritrichomonas musculus Genome.</title>
        <authorList>
            <person name="Alves-Ferreira E."/>
            <person name="Grigg M."/>
            <person name="Lorenzi H."/>
            <person name="Galac M."/>
        </authorList>
    </citation>
    <scope>NUCLEOTIDE SEQUENCE [LARGE SCALE GENOMIC DNA]</scope>
    <source>
        <strain evidence="3 4">EAF2021</strain>
    </source>
</reference>
<dbReference type="PANTHER" id="PTHR46436:SF1">
    <property type="entry name" value="CENTROSOMAL PROTEIN OF 76 KDA"/>
    <property type="match status" value="1"/>
</dbReference>
<feature type="domain" description="Centrosomal protein of 76 kDa C-terminal" evidence="1">
    <location>
        <begin position="462"/>
        <end position="587"/>
    </location>
</feature>
<evidence type="ECO:0000313" key="4">
    <source>
        <dbReference type="Proteomes" id="UP001470230"/>
    </source>
</evidence>
<gene>
    <name evidence="3" type="ORF">M9Y10_009480</name>
</gene>
<dbReference type="InterPro" id="IPR052299">
    <property type="entry name" value="CEP76"/>
</dbReference>
<comment type="caution">
    <text evidence="3">The sequence shown here is derived from an EMBL/GenBank/DDBJ whole genome shotgun (WGS) entry which is preliminary data.</text>
</comment>
<dbReference type="PANTHER" id="PTHR46436">
    <property type="entry name" value="CENTROSOMAL PROTEIN OF 76 KDA"/>
    <property type="match status" value="1"/>
</dbReference>
<organism evidence="3 4">
    <name type="scientific">Tritrichomonas musculus</name>
    <dbReference type="NCBI Taxonomy" id="1915356"/>
    <lineage>
        <taxon>Eukaryota</taxon>
        <taxon>Metamonada</taxon>
        <taxon>Parabasalia</taxon>
        <taxon>Tritrichomonadida</taxon>
        <taxon>Tritrichomonadidae</taxon>
        <taxon>Tritrichomonas</taxon>
    </lineage>
</organism>
<keyword evidence="4" id="KW-1185">Reference proteome</keyword>
<proteinExistence type="predicted"/>
<accession>A0ABR2IQX5</accession>
<dbReference type="EMBL" id="JAPFFF010000015">
    <property type="protein sequence ID" value="KAK8866516.1"/>
    <property type="molecule type" value="Genomic_DNA"/>
</dbReference>
<sequence length="598" mass="69589">MKNEQSNDPQIKLKLRQFFENENAQDKVRQFFIQKNNQNDIIQVEEEEEPDDLSSDIELEVQEVNKPSIKLQVLYGSDFLVFNKQNGTTIKIDIDFFDSRHSYSYIYASSTMHFGIEMIHEFVNSSDENYVFNEDFYIKLIEKLIKYNNPIKFCISTDFPKNQFIGLATFDWRRIFNHQNGLLKEKIEITGLCNEVVGYIHISILLKGFEINLESFKELLKLQIKQEKIDDIEIEREFSKSMQIWWIDFMRLVEKKNIEITSKEIGSGRSIIFHQIVPFSIRNLDTPGKCLRYCHLLTDLIAPLGYAYIPYWASVASRSGRDREKVNVLVSLLRGFGLEAYVAVSSPRPIAICMYDADPENHKEKSILFFDVVSGKFGFNLPKIINRVSYIFNDEILLANLHPLSQKIDWDIKSPLKWKALHPPIWQNQKNDKIIPRCLKLDLYYNMNLNQVQMGFIVDEYALEYMVKKIIEEQRQSFCNNKTTWSYEIAQVLFPIVSSYEKQKQIGKNIENLSSAAIKRVISPFHTLKVVPALTNSCDPIEIFRSLMNTNSGLEILGIGEEKARFALRISVTQYPEGVYAVWSIFAGESIMPLKLNK</sequence>
<dbReference type="Proteomes" id="UP001470230">
    <property type="component" value="Unassembled WGS sequence"/>
</dbReference>
<dbReference type="InterPro" id="IPR056290">
    <property type="entry name" value="CEPT76/DRC7_peptidase-like_dom"/>
</dbReference>
<name>A0ABR2IQX5_9EUKA</name>
<dbReference type="Pfam" id="PF24652">
    <property type="entry name" value="CEP76_C"/>
    <property type="match status" value="1"/>
</dbReference>